<evidence type="ECO:0000313" key="2">
    <source>
        <dbReference type="Proteomes" id="UP000293360"/>
    </source>
</evidence>
<dbReference type="STRING" id="155417.A0A4Q4SZ84"/>
<proteinExistence type="predicted"/>
<protein>
    <submittedName>
        <fullName evidence="1">Uncharacterized protein</fullName>
    </submittedName>
</protein>
<sequence>MSRGVAGNDERAVDAWRSITDGFGGATKARESYLPYSLMNDVGIGQDAFGHYGEENVRWLNKVEEKYGQIGVFYKLVACGFKISSEWVVSKA</sequence>
<evidence type="ECO:0000313" key="1">
    <source>
        <dbReference type="EMBL" id="RYO86551.1"/>
    </source>
</evidence>
<dbReference type="AlphaFoldDB" id="A0A4Q4SZ84"/>
<dbReference type="EMBL" id="QJNU01000776">
    <property type="protein sequence ID" value="RYO86551.1"/>
    <property type="molecule type" value="Genomic_DNA"/>
</dbReference>
<comment type="caution">
    <text evidence="1">The sequence shown here is derived from an EMBL/GenBank/DDBJ whole genome shotgun (WGS) entry which is preliminary data.</text>
</comment>
<dbReference type="OrthoDB" id="2151789at2759"/>
<organism evidence="1 2">
    <name type="scientific">Monosporascus ibericus</name>
    <dbReference type="NCBI Taxonomy" id="155417"/>
    <lineage>
        <taxon>Eukaryota</taxon>
        <taxon>Fungi</taxon>
        <taxon>Dikarya</taxon>
        <taxon>Ascomycota</taxon>
        <taxon>Pezizomycotina</taxon>
        <taxon>Sordariomycetes</taxon>
        <taxon>Xylariomycetidae</taxon>
        <taxon>Xylariales</taxon>
        <taxon>Xylariales incertae sedis</taxon>
        <taxon>Monosporascus</taxon>
    </lineage>
</organism>
<dbReference type="Proteomes" id="UP000293360">
    <property type="component" value="Unassembled WGS sequence"/>
</dbReference>
<gene>
    <name evidence="1" type="ORF">DL764_009000</name>
</gene>
<keyword evidence="2" id="KW-1185">Reference proteome</keyword>
<name>A0A4Q4SZ84_9PEZI</name>
<reference evidence="1 2" key="1">
    <citation type="submission" date="2018-06" db="EMBL/GenBank/DDBJ databases">
        <title>Complete Genomes of Monosporascus.</title>
        <authorList>
            <person name="Robinson A.J."/>
            <person name="Natvig D.O."/>
        </authorList>
    </citation>
    <scope>NUCLEOTIDE SEQUENCE [LARGE SCALE GENOMIC DNA]</scope>
    <source>
        <strain evidence="1 2">CBS 110550</strain>
    </source>
</reference>
<accession>A0A4Q4SZ84</accession>